<proteinExistence type="predicted"/>
<feature type="region of interest" description="Disordered" evidence="1">
    <location>
        <begin position="330"/>
        <end position="360"/>
    </location>
</feature>
<organism evidence="2 3">
    <name type="scientific">Marasmiellus scandens</name>
    <dbReference type="NCBI Taxonomy" id="2682957"/>
    <lineage>
        <taxon>Eukaryota</taxon>
        <taxon>Fungi</taxon>
        <taxon>Dikarya</taxon>
        <taxon>Basidiomycota</taxon>
        <taxon>Agaricomycotina</taxon>
        <taxon>Agaricomycetes</taxon>
        <taxon>Agaricomycetidae</taxon>
        <taxon>Agaricales</taxon>
        <taxon>Marasmiineae</taxon>
        <taxon>Omphalotaceae</taxon>
        <taxon>Marasmiellus</taxon>
    </lineage>
</organism>
<evidence type="ECO:0008006" key="4">
    <source>
        <dbReference type="Google" id="ProtNLM"/>
    </source>
</evidence>
<keyword evidence="3" id="KW-1185">Reference proteome</keyword>
<evidence type="ECO:0000313" key="3">
    <source>
        <dbReference type="Proteomes" id="UP001498398"/>
    </source>
</evidence>
<feature type="compositionally biased region" description="Gly residues" evidence="1">
    <location>
        <begin position="41"/>
        <end position="109"/>
    </location>
</feature>
<feature type="region of interest" description="Disordered" evidence="1">
    <location>
        <begin position="1"/>
        <end position="137"/>
    </location>
</feature>
<reference evidence="2 3" key="1">
    <citation type="submission" date="2024-01" db="EMBL/GenBank/DDBJ databases">
        <title>A draft genome for the cacao thread blight pathogen Marasmiellus scandens.</title>
        <authorList>
            <person name="Baruah I.K."/>
            <person name="Leung J."/>
            <person name="Bukari Y."/>
            <person name="Amoako-Attah I."/>
            <person name="Meinhardt L.W."/>
            <person name="Bailey B.A."/>
            <person name="Cohen S.P."/>
        </authorList>
    </citation>
    <scope>NUCLEOTIDE SEQUENCE [LARGE SCALE GENOMIC DNA]</scope>
    <source>
        <strain evidence="2 3">GH-19</strain>
    </source>
</reference>
<evidence type="ECO:0000256" key="1">
    <source>
        <dbReference type="SAM" id="MobiDB-lite"/>
    </source>
</evidence>
<sequence length="450" mass="47226">MESSSEEETVRGSDDASAASTPQQPGPLDLDNLFNDLHIRGAGGGKGGKGGPTGGGGGGGEPSGSGGGDDPSGSGGGDPSGSGGGDPSGPGGGGGGGGGGDPSGGGGGGDESDDDTPQRNRPRAKGKVTYARAPPDFEGDKTKYEDFKRLAVNYGEAYKASFNTKEEYNRWLLSYFVSGAASKFAAAAEKQGWIRSFTTTQMWEKLDERFMDGKLPKKAAELLEVTRQGKTEIQEFIAWFEETCAEAGYYWYEPDAEGKYAGEDPTHIRLLNKSIRTKIVDAIHVAEEVLVNYIPYRNKALRIGINIENHEEDSKGGNQLRWIDGKTIGAKGGSGSSGTNNVGHNSSKVTTPTPIGGPGVPAPAYSAGSGQGTAMQVDRTLARTRGLCYKCGQKWGEGKDCDQCKRRGVKVRSQTEESDKPESRPVEDKTVDKGKGRDPAEGPGFPKGVQ</sequence>
<name>A0ABR1IW45_9AGAR</name>
<dbReference type="Proteomes" id="UP001498398">
    <property type="component" value="Unassembled WGS sequence"/>
</dbReference>
<comment type="caution">
    <text evidence="2">The sequence shown here is derived from an EMBL/GenBank/DDBJ whole genome shotgun (WGS) entry which is preliminary data.</text>
</comment>
<feature type="compositionally biased region" description="Low complexity" evidence="1">
    <location>
        <begin position="337"/>
        <end position="354"/>
    </location>
</feature>
<feature type="compositionally biased region" description="Basic and acidic residues" evidence="1">
    <location>
        <begin position="413"/>
        <end position="440"/>
    </location>
</feature>
<evidence type="ECO:0000313" key="2">
    <source>
        <dbReference type="EMBL" id="KAK7440978.1"/>
    </source>
</evidence>
<gene>
    <name evidence="2" type="ORF">VKT23_016756</name>
</gene>
<feature type="region of interest" description="Disordered" evidence="1">
    <location>
        <begin position="397"/>
        <end position="450"/>
    </location>
</feature>
<accession>A0ABR1IW45</accession>
<dbReference type="EMBL" id="JBANRG010000065">
    <property type="protein sequence ID" value="KAK7440978.1"/>
    <property type="molecule type" value="Genomic_DNA"/>
</dbReference>
<protein>
    <recommendedName>
        <fullName evidence="4">Retrotransposon gag domain-containing protein</fullName>
    </recommendedName>
</protein>